<evidence type="ECO:0000256" key="2">
    <source>
        <dbReference type="ARBA" id="ARBA00010663"/>
    </source>
</evidence>
<dbReference type="PRINTS" id="PR00237">
    <property type="entry name" value="GPCRRHODOPSN"/>
</dbReference>
<dbReference type="GO" id="GO:0005886">
    <property type="term" value="C:plasma membrane"/>
    <property type="evidence" value="ECO:0007669"/>
    <property type="project" value="UniProtKB-SubCell"/>
</dbReference>
<dbReference type="GO" id="GO:0004930">
    <property type="term" value="F:G protein-coupled receptor activity"/>
    <property type="evidence" value="ECO:0007669"/>
    <property type="project" value="UniProtKB-KW"/>
</dbReference>
<gene>
    <name evidence="12" type="primary">MTNR1A</name>
</gene>
<evidence type="ECO:0000256" key="5">
    <source>
        <dbReference type="ARBA" id="ARBA00022989"/>
    </source>
</evidence>
<feature type="transmembrane region" description="Helical" evidence="10">
    <location>
        <begin position="268"/>
        <end position="287"/>
    </location>
</feature>
<dbReference type="AlphaFoldDB" id="A0A2K8GVK1"/>
<evidence type="ECO:0000256" key="7">
    <source>
        <dbReference type="ARBA" id="ARBA00023136"/>
    </source>
</evidence>
<keyword evidence="7 10" id="KW-0472">Membrane</keyword>
<proteinExistence type="evidence at transcript level"/>
<keyword evidence="6" id="KW-0297">G-protein coupled receptor</keyword>
<dbReference type="PANTHER" id="PTHR24228:SF59">
    <property type="entry name" value="NEUROPEPTIDE RECEPTOR 15"/>
    <property type="match status" value="1"/>
</dbReference>
<dbReference type="InterPro" id="IPR017452">
    <property type="entry name" value="GPCR_Rhodpsn_7TM"/>
</dbReference>
<feature type="transmembrane region" description="Helical" evidence="10">
    <location>
        <begin position="182"/>
        <end position="208"/>
    </location>
</feature>
<accession>A0A2K8GVK1</accession>
<evidence type="ECO:0000256" key="10">
    <source>
        <dbReference type="SAM" id="Phobius"/>
    </source>
</evidence>
<dbReference type="Gene3D" id="1.20.1070.10">
    <property type="entry name" value="Rhodopsin 7-helix transmembrane proteins"/>
    <property type="match status" value="1"/>
</dbReference>
<keyword evidence="8" id="KW-0675">Receptor</keyword>
<comment type="similarity">
    <text evidence="2">Belongs to the G-protein coupled receptor 1 family.</text>
</comment>
<feature type="transmembrane region" description="Helical" evidence="10">
    <location>
        <begin position="155"/>
        <end position="176"/>
    </location>
</feature>
<dbReference type="InterPro" id="IPR000276">
    <property type="entry name" value="GPCR_Rhodpsn"/>
</dbReference>
<keyword evidence="3" id="KW-1003">Cell membrane</keyword>
<evidence type="ECO:0000313" key="12">
    <source>
        <dbReference type="EMBL" id="ASN64549.1"/>
    </source>
</evidence>
<feature type="transmembrane region" description="Helical" evidence="10">
    <location>
        <begin position="43"/>
        <end position="66"/>
    </location>
</feature>
<sequence length="320" mass="37038">MEFSNLMHLLNNGDITIFSKKKNRKLTKINTVVLSLPLSDARIINLVLLVLGTSLNLLIILIIVCVPSARTSKNFYIVSLACSSMIILIEPLEEILKWFFDVNMKLNMDYVCIINFDISIITIVVLKFVQYVSIFQNQISFGHVLLKKYTTVKSILLIWSSCIISLAISLHIYDYFEEDMPDIYICITIMFITMPLIISASIDALIIYKLKILKKIEGSWRMNELRHYIMLVVITIAFILIRIPYRLARAINFLEPKASCCTDDKREVLYFMAKMYPFVFSLIYISLSNEFHEIIMTILKNGCQKFPREIRISSNDNVIV</sequence>
<reference evidence="12" key="1">
    <citation type="submission" date="2017-01" db="EMBL/GenBank/DDBJ databases">
        <title>Apis cerana cerana melatonin receptor type 1A (AccMTNR1A) possibly plays an essential role in low temperature stress through antioxidative pathway.</title>
        <authorList>
            <person name="Guo X."/>
            <person name="Xu B."/>
            <person name="Li G."/>
        </authorList>
    </citation>
    <scope>NUCLEOTIDE SEQUENCE</scope>
</reference>
<evidence type="ECO:0000256" key="8">
    <source>
        <dbReference type="ARBA" id="ARBA00023170"/>
    </source>
</evidence>
<protein>
    <submittedName>
        <fullName evidence="12">MTNR1A</fullName>
    </submittedName>
</protein>
<feature type="domain" description="G-protein coupled receptors family 1 profile" evidence="11">
    <location>
        <begin position="55"/>
        <end position="284"/>
    </location>
</feature>
<evidence type="ECO:0000256" key="6">
    <source>
        <dbReference type="ARBA" id="ARBA00023040"/>
    </source>
</evidence>
<comment type="subcellular location">
    <subcellularLocation>
        <location evidence="1">Cell membrane</location>
        <topology evidence="1">Multi-pass membrane protein</topology>
    </subcellularLocation>
</comment>
<keyword evidence="4 10" id="KW-0812">Transmembrane</keyword>
<evidence type="ECO:0000256" key="4">
    <source>
        <dbReference type="ARBA" id="ARBA00022692"/>
    </source>
</evidence>
<dbReference type="EMBL" id="KY465665">
    <property type="protein sequence ID" value="ASN64549.1"/>
    <property type="molecule type" value="mRNA"/>
</dbReference>
<keyword evidence="5 10" id="KW-1133">Transmembrane helix</keyword>
<dbReference type="PROSITE" id="PS50262">
    <property type="entry name" value="G_PROTEIN_RECEP_F1_2"/>
    <property type="match status" value="1"/>
</dbReference>
<organism evidence="12">
    <name type="scientific">Apis cerana cerana</name>
    <name type="common">Oriental honeybee</name>
    <dbReference type="NCBI Taxonomy" id="94128"/>
    <lineage>
        <taxon>Eukaryota</taxon>
        <taxon>Metazoa</taxon>
        <taxon>Ecdysozoa</taxon>
        <taxon>Arthropoda</taxon>
        <taxon>Hexapoda</taxon>
        <taxon>Insecta</taxon>
        <taxon>Pterygota</taxon>
        <taxon>Neoptera</taxon>
        <taxon>Endopterygota</taxon>
        <taxon>Hymenoptera</taxon>
        <taxon>Apocrita</taxon>
        <taxon>Aculeata</taxon>
        <taxon>Apoidea</taxon>
        <taxon>Anthophila</taxon>
        <taxon>Apidae</taxon>
        <taxon>Apis</taxon>
    </lineage>
</organism>
<feature type="transmembrane region" description="Helical" evidence="10">
    <location>
        <begin position="228"/>
        <end position="248"/>
    </location>
</feature>
<dbReference type="PANTHER" id="PTHR24228">
    <property type="entry name" value="B2 BRADYKININ RECEPTOR/ANGIOTENSIN II RECEPTOR"/>
    <property type="match status" value="1"/>
</dbReference>
<evidence type="ECO:0000256" key="1">
    <source>
        <dbReference type="ARBA" id="ARBA00004651"/>
    </source>
</evidence>
<name>A0A2K8GVK1_APICC</name>
<evidence type="ECO:0000256" key="9">
    <source>
        <dbReference type="ARBA" id="ARBA00023224"/>
    </source>
</evidence>
<keyword evidence="9" id="KW-0807">Transducer</keyword>
<evidence type="ECO:0000259" key="11">
    <source>
        <dbReference type="PROSITE" id="PS50262"/>
    </source>
</evidence>
<dbReference type="SUPFAM" id="SSF81321">
    <property type="entry name" value="Family A G protein-coupled receptor-like"/>
    <property type="match status" value="1"/>
</dbReference>
<evidence type="ECO:0000256" key="3">
    <source>
        <dbReference type="ARBA" id="ARBA00022475"/>
    </source>
</evidence>
<feature type="transmembrane region" description="Helical" evidence="10">
    <location>
        <begin position="113"/>
        <end position="134"/>
    </location>
</feature>
<feature type="transmembrane region" description="Helical" evidence="10">
    <location>
        <begin position="75"/>
        <end position="93"/>
    </location>
</feature>